<dbReference type="AlphaFoldDB" id="A0A9Q6A9I6"/>
<evidence type="ECO:0000313" key="1">
    <source>
        <dbReference type="EMBL" id="PLS07668.1"/>
    </source>
</evidence>
<reference evidence="1 2" key="1">
    <citation type="submission" date="2017-12" db="EMBL/GenBank/DDBJ databases">
        <title>Comparative Functional Genomics of Dry Heat Resistant strains isolated from the Viking Spacecraft.</title>
        <authorList>
            <person name="Seuylemezian A."/>
            <person name="Cooper K."/>
            <person name="Vaishampayan P."/>
        </authorList>
    </citation>
    <scope>NUCLEOTIDE SEQUENCE [LARGE SCALE GENOMIC DNA]</scope>
    <source>
        <strain evidence="1 2">V48-19</strain>
    </source>
</reference>
<gene>
    <name evidence="1" type="ORF">CUU63_10280</name>
</gene>
<dbReference type="Proteomes" id="UP000234803">
    <property type="component" value="Unassembled WGS sequence"/>
</dbReference>
<accession>A0A9Q6A9I6</accession>
<sequence>MPINLKIRKNEADKPKVKEIQDGYFIRMHEDDVYIVKALEREYQANTDTQEVMLISLSTFGIGLYKNMQELKSRLSDRGSGVEVIRPKQANINIGFEWREAK</sequence>
<dbReference type="EMBL" id="PGUV01000007">
    <property type="protein sequence ID" value="PLS07668.1"/>
    <property type="molecule type" value="Genomic_DNA"/>
</dbReference>
<dbReference type="RefSeq" id="WP_101860510.1">
    <property type="nucleotide sequence ID" value="NZ_PGUV01000007.1"/>
</dbReference>
<name>A0A9Q6A9I6_9BACI</name>
<organism evidence="1 2">
    <name type="scientific">Bacillus halotolerans</name>
    <dbReference type="NCBI Taxonomy" id="260554"/>
    <lineage>
        <taxon>Bacteria</taxon>
        <taxon>Bacillati</taxon>
        <taxon>Bacillota</taxon>
        <taxon>Bacilli</taxon>
        <taxon>Bacillales</taxon>
        <taxon>Bacillaceae</taxon>
        <taxon>Bacillus</taxon>
    </lineage>
</organism>
<protein>
    <submittedName>
        <fullName evidence="1">Uncharacterized protein</fullName>
    </submittedName>
</protein>
<comment type="caution">
    <text evidence="1">The sequence shown here is derived from an EMBL/GenBank/DDBJ whole genome shotgun (WGS) entry which is preliminary data.</text>
</comment>
<proteinExistence type="predicted"/>
<evidence type="ECO:0000313" key="2">
    <source>
        <dbReference type="Proteomes" id="UP000234803"/>
    </source>
</evidence>